<name>A0A2S4HKA0_9GAMM</name>
<proteinExistence type="predicted"/>
<feature type="domain" description="Aminoglycoside phosphotransferase" evidence="3">
    <location>
        <begin position="28"/>
        <end position="245"/>
    </location>
</feature>
<organism evidence="4 5">
    <name type="scientific">Zhongshania marina</name>
    <dbReference type="NCBI Taxonomy" id="2304603"/>
    <lineage>
        <taxon>Bacteria</taxon>
        <taxon>Pseudomonadati</taxon>
        <taxon>Pseudomonadota</taxon>
        <taxon>Gammaproteobacteria</taxon>
        <taxon>Cellvibrionales</taxon>
        <taxon>Spongiibacteraceae</taxon>
        <taxon>Zhongshania</taxon>
    </lineage>
</organism>
<keyword evidence="1" id="KW-0547">Nucleotide-binding</keyword>
<evidence type="ECO:0000259" key="3">
    <source>
        <dbReference type="Pfam" id="PF01636"/>
    </source>
</evidence>
<evidence type="ECO:0000256" key="1">
    <source>
        <dbReference type="ARBA" id="ARBA00022741"/>
    </source>
</evidence>
<dbReference type="PANTHER" id="PTHR33540">
    <property type="entry name" value="TRNA THREONYLCARBAMOYLADENOSINE BIOSYNTHESIS PROTEIN TSAE"/>
    <property type="match status" value="1"/>
</dbReference>
<protein>
    <submittedName>
        <fullName evidence="4">Phosphotransferase</fullName>
    </submittedName>
</protein>
<dbReference type="AlphaFoldDB" id="A0A2S4HKA0"/>
<evidence type="ECO:0000313" key="4">
    <source>
        <dbReference type="EMBL" id="POP54413.1"/>
    </source>
</evidence>
<dbReference type="InterPro" id="IPR002575">
    <property type="entry name" value="Aminoglycoside_PTrfase"/>
</dbReference>
<dbReference type="Gene3D" id="3.30.200.20">
    <property type="entry name" value="Phosphorylase Kinase, domain 1"/>
    <property type="match status" value="1"/>
</dbReference>
<keyword evidence="2" id="KW-0067">ATP-binding</keyword>
<dbReference type="SUPFAM" id="SSF56112">
    <property type="entry name" value="Protein kinase-like (PK-like)"/>
    <property type="match status" value="1"/>
</dbReference>
<dbReference type="PANTHER" id="PTHR33540:SF1">
    <property type="entry name" value="N-ACETYLMURAMATE_N-ACETYLGLUCOSAMINE KINASE"/>
    <property type="match status" value="1"/>
</dbReference>
<dbReference type="Pfam" id="PF01636">
    <property type="entry name" value="APH"/>
    <property type="match status" value="1"/>
</dbReference>
<dbReference type="Gene3D" id="3.90.1200.10">
    <property type="match status" value="1"/>
</dbReference>
<dbReference type="EMBL" id="PQGG01000006">
    <property type="protein sequence ID" value="POP54413.1"/>
    <property type="molecule type" value="Genomic_DNA"/>
</dbReference>
<evidence type="ECO:0000313" key="5">
    <source>
        <dbReference type="Proteomes" id="UP000237222"/>
    </source>
</evidence>
<sequence length="344" mass="39228">MDQILSELHSWCLQQLSLSSADAANALEVVSGDASFRRYYRLPLTAGGSVIAVHAPPEKEDNLAFATVQELLHRHGARVPKLLAWDEPRGFLLQEDFGDQLLCPMLVNSAAADHYYRQAFRTLLAMQAIPAEEHSLPHYDSGRLHTEMALFPEWFVQGLLDYTLSADERTMLNEAFEQLSQRALQQTQVVVHRDFHSRNLMVLADERLGMIDFQDAVLGPISYDLVSLVRDCYISWAPEQVDDWIGIYRQMAIRAGVLTNVSEADFLQDVDWMGVQRHIKVLGIFARLHLRDGKSGYLGDLPLVIAYTLSVASQYPEFEDFCAWFVEKLMPRIVKQPWYKDVEL</sequence>
<accession>A0A2S4HKA0</accession>
<gene>
    <name evidence="4" type="ORF">C0068_01805</name>
</gene>
<dbReference type="OrthoDB" id="9809275at2"/>
<dbReference type="GO" id="GO:0005524">
    <property type="term" value="F:ATP binding"/>
    <property type="evidence" value="ECO:0007669"/>
    <property type="project" value="UniProtKB-KW"/>
</dbReference>
<comment type="caution">
    <text evidence="4">The sequence shown here is derived from an EMBL/GenBank/DDBJ whole genome shotgun (WGS) entry which is preliminary data.</text>
</comment>
<dbReference type="InterPro" id="IPR011009">
    <property type="entry name" value="Kinase-like_dom_sf"/>
</dbReference>
<evidence type="ECO:0000256" key="2">
    <source>
        <dbReference type="ARBA" id="ARBA00022840"/>
    </source>
</evidence>
<dbReference type="Proteomes" id="UP000237222">
    <property type="component" value="Unassembled WGS sequence"/>
</dbReference>
<dbReference type="RefSeq" id="WP_103682785.1">
    <property type="nucleotide sequence ID" value="NZ_PQGG01000006.1"/>
</dbReference>
<reference evidence="4" key="1">
    <citation type="submission" date="2018-01" db="EMBL/GenBank/DDBJ databases">
        <authorList>
            <person name="Yu X.-D."/>
        </authorList>
    </citation>
    <scope>NUCLEOTIDE SEQUENCE</scope>
    <source>
        <strain evidence="4">ZX-21</strain>
    </source>
</reference>